<gene>
    <name evidence="3" type="ORF">ACFQPS_04100</name>
</gene>
<accession>A0ABW2KSF7</accession>
<dbReference type="Pfam" id="PF08681">
    <property type="entry name" value="TacA1"/>
    <property type="match status" value="1"/>
</dbReference>
<evidence type="ECO:0000256" key="1">
    <source>
        <dbReference type="ARBA" id="ARBA00022649"/>
    </source>
</evidence>
<name>A0ABW2KSF7_9PROT</name>
<evidence type="ECO:0000313" key="3">
    <source>
        <dbReference type="EMBL" id="MFC7332333.1"/>
    </source>
</evidence>
<comment type="similarity">
    <text evidence="2">Belongs to the TacA antitoxin family.</text>
</comment>
<dbReference type="Proteomes" id="UP001596456">
    <property type="component" value="Unassembled WGS sequence"/>
</dbReference>
<dbReference type="EMBL" id="JBHTCM010000005">
    <property type="protein sequence ID" value="MFC7332333.1"/>
    <property type="molecule type" value="Genomic_DNA"/>
</dbReference>
<comment type="caution">
    <text evidence="3">The sequence shown here is derived from an EMBL/GenBank/DDBJ whole genome shotgun (WGS) entry which is preliminary data.</text>
</comment>
<dbReference type="InterPro" id="IPR010985">
    <property type="entry name" value="Ribbon_hlx_hlx"/>
</dbReference>
<dbReference type="Gene3D" id="1.20.5.780">
    <property type="entry name" value="Single helix bin"/>
    <property type="match status" value="1"/>
</dbReference>
<organism evidence="3 4">
    <name type="scientific">Rhodocista pekingensis</name>
    <dbReference type="NCBI Taxonomy" id="201185"/>
    <lineage>
        <taxon>Bacteria</taxon>
        <taxon>Pseudomonadati</taxon>
        <taxon>Pseudomonadota</taxon>
        <taxon>Alphaproteobacteria</taxon>
        <taxon>Rhodospirillales</taxon>
        <taxon>Azospirillaceae</taxon>
        <taxon>Rhodocista</taxon>
    </lineage>
</organism>
<evidence type="ECO:0000313" key="4">
    <source>
        <dbReference type="Proteomes" id="UP001596456"/>
    </source>
</evidence>
<dbReference type="RefSeq" id="WP_012568136.1">
    <property type="nucleotide sequence ID" value="NZ_JBHTCM010000005.1"/>
</dbReference>
<keyword evidence="1" id="KW-1277">Toxin-antitoxin system</keyword>
<keyword evidence="4" id="KW-1185">Reference proteome</keyword>
<dbReference type="PANTHER" id="PTHR35401:SF2">
    <property type="entry name" value="ABC-TYPE TRANSPORT SYSTEM"/>
    <property type="match status" value="1"/>
</dbReference>
<dbReference type="PANTHER" id="PTHR35401">
    <property type="entry name" value="COPG FAMILY HELIX-TURN-HELIX PROTEIN-RELATED-RELATED"/>
    <property type="match status" value="1"/>
</dbReference>
<evidence type="ECO:0000256" key="2">
    <source>
        <dbReference type="ARBA" id="ARBA00049988"/>
    </source>
</evidence>
<protein>
    <submittedName>
        <fullName evidence="3">DUF1778 domain-containing protein</fullName>
    </submittedName>
</protein>
<proteinExistence type="inferred from homology"/>
<dbReference type="SUPFAM" id="SSF47598">
    <property type="entry name" value="Ribbon-helix-helix"/>
    <property type="match status" value="1"/>
</dbReference>
<reference evidence="4" key="1">
    <citation type="journal article" date="2019" name="Int. J. Syst. Evol. Microbiol.">
        <title>The Global Catalogue of Microorganisms (GCM) 10K type strain sequencing project: providing services to taxonomists for standard genome sequencing and annotation.</title>
        <authorList>
            <consortium name="The Broad Institute Genomics Platform"/>
            <consortium name="The Broad Institute Genome Sequencing Center for Infectious Disease"/>
            <person name="Wu L."/>
            <person name="Ma J."/>
        </authorList>
    </citation>
    <scope>NUCLEOTIDE SEQUENCE [LARGE SCALE GENOMIC DNA]</scope>
    <source>
        <strain evidence="4">CGMCC 1.16275</strain>
    </source>
</reference>
<dbReference type="InterPro" id="IPR014795">
    <property type="entry name" value="TacA_1-like"/>
</dbReference>
<sequence>MSAVTDLGRLPDTLAAAADERRSDRMEQRVRPSVKRTIEAAALLAGQDTSDFVTKAAFDRALAELETRFSTRLPIQQFEALAAALDTPPSPSSALRDLMDVYERVVDEPIC</sequence>